<evidence type="ECO:0000313" key="2">
    <source>
        <dbReference type="Proteomes" id="UP000654993"/>
    </source>
</evidence>
<dbReference type="EMBL" id="BMAQ01000019">
    <property type="protein sequence ID" value="GFR38499.1"/>
    <property type="molecule type" value="Genomic_DNA"/>
</dbReference>
<dbReference type="Proteomes" id="UP000654993">
    <property type="component" value="Unassembled WGS sequence"/>
</dbReference>
<name>A0A916QGJ6_9BACL</name>
<proteinExistence type="predicted"/>
<dbReference type="AlphaFoldDB" id="A0A916QGJ6"/>
<reference evidence="1" key="2">
    <citation type="journal article" date="2021" name="Data Brief">
        <title>Draft genome sequence data of the facultative, thermophilic, xylanolytic bacterium Paenibacillus sp. strain DA-C8.</title>
        <authorList>
            <person name="Chhe C."/>
            <person name="Uke A."/>
            <person name="Baramee S."/>
            <person name="Ungkulpasvich U."/>
            <person name="Tachaapaikoon C."/>
            <person name="Pason P."/>
            <person name="Waeonukul R."/>
            <person name="Ratanakhanokchai K."/>
            <person name="Kosugi A."/>
        </authorList>
    </citation>
    <scope>NUCLEOTIDE SEQUENCE</scope>
    <source>
        <strain evidence="1">DA-C8</strain>
    </source>
</reference>
<dbReference type="PROSITE" id="PS51257">
    <property type="entry name" value="PROKAR_LIPOPROTEIN"/>
    <property type="match status" value="1"/>
</dbReference>
<comment type="caution">
    <text evidence="1">The sequence shown here is derived from an EMBL/GenBank/DDBJ whole genome shotgun (WGS) entry which is preliminary data.</text>
</comment>
<reference evidence="1" key="1">
    <citation type="submission" date="2020-08" db="EMBL/GenBank/DDBJ databases">
        <authorList>
            <person name="Uke A."/>
            <person name="Chhe C."/>
            <person name="Baramee S."/>
            <person name="Kosugi A."/>
        </authorList>
    </citation>
    <scope>NUCLEOTIDE SEQUENCE</scope>
    <source>
        <strain evidence="1">DA-C8</strain>
    </source>
</reference>
<sequence>MKRTMGMIIIFFMLVWLCGCSLGGRMHSIPKELSLVKETEHALFYVRDTDEDYRDMIEILSAAFEEHYDRITEMLRFEPPEKTVVWIYTDKKQYQEMIGRDTEGTYDAADRRIKVYTPSDLSQTHVRKAFTDQLIHEFVHAVIQQKNPIIGHVKWLDEGTAYYVSMQLQDELRSGKRVGDPFPGLEKLEESELYFEEAGGEAYYFSGLIVQFIYETYGEEAFHEILEDPEALESILGISIPELYEEWKAYVLELYKDLI</sequence>
<protein>
    <recommendedName>
        <fullName evidence="3">Peptidase MA superfamily protein</fullName>
    </recommendedName>
</protein>
<organism evidence="1 2">
    <name type="scientific">Insulibacter thermoxylanivorax</name>
    <dbReference type="NCBI Taxonomy" id="2749268"/>
    <lineage>
        <taxon>Bacteria</taxon>
        <taxon>Bacillati</taxon>
        <taxon>Bacillota</taxon>
        <taxon>Bacilli</taxon>
        <taxon>Bacillales</taxon>
        <taxon>Paenibacillaceae</taxon>
        <taxon>Insulibacter</taxon>
    </lineage>
</organism>
<evidence type="ECO:0000313" key="1">
    <source>
        <dbReference type="EMBL" id="GFR38499.1"/>
    </source>
</evidence>
<dbReference type="RefSeq" id="WP_200966743.1">
    <property type="nucleotide sequence ID" value="NZ_BMAQ01000019.1"/>
</dbReference>
<gene>
    <name evidence="1" type="ORF">PRECH8_17950</name>
</gene>
<accession>A0A916QGJ6</accession>
<evidence type="ECO:0008006" key="3">
    <source>
        <dbReference type="Google" id="ProtNLM"/>
    </source>
</evidence>
<keyword evidence="2" id="KW-1185">Reference proteome</keyword>